<gene>
    <name evidence="1" type="ORF">MLD38_018928</name>
</gene>
<evidence type="ECO:0000313" key="1">
    <source>
        <dbReference type="EMBL" id="KAI4370588.1"/>
    </source>
</evidence>
<reference evidence="2" key="1">
    <citation type="journal article" date="2023" name="Front. Plant Sci.">
        <title>Chromosomal-level genome assembly of Melastoma candidum provides insights into trichome evolution.</title>
        <authorList>
            <person name="Zhong Y."/>
            <person name="Wu W."/>
            <person name="Sun C."/>
            <person name="Zou P."/>
            <person name="Liu Y."/>
            <person name="Dai S."/>
            <person name="Zhou R."/>
        </authorList>
    </citation>
    <scope>NUCLEOTIDE SEQUENCE [LARGE SCALE GENOMIC DNA]</scope>
</reference>
<accession>A0ACB9QVA2</accession>
<proteinExistence type="predicted"/>
<sequence>MDVEMMSAIPELEYEEEEESGCRTPRQSECRILVDATRPPPAPRKKPAVVATRRGRREPPKGGYFQAPDLEAVFMLIQRREACV</sequence>
<dbReference type="EMBL" id="CM042884">
    <property type="protein sequence ID" value="KAI4370588.1"/>
    <property type="molecule type" value="Genomic_DNA"/>
</dbReference>
<protein>
    <submittedName>
        <fullName evidence="1">Uncharacterized protein</fullName>
    </submittedName>
</protein>
<dbReference type="Proteomes" id="UP001057402">
    <property type="component" value="Chromosome 5"/>
</dbReference>
<comment type="caution">
    <text evidence="1">The sequence shown here is derived from an EMBL/GenBank/DDBJ whole genome shotgun (WGS) entry which is preliminary data.</text>
</comment>
<name>A0ACB9QVA2_9MYRT</name>
<evidence type="ECO:0000313" key="2">
    <source>
        <dbReference type="Proteomes" id="UP001057402"/>
    </source>
</evidence>
<keyword evidence="2" id="KW-1185">Reference proteome</keyword>
<organism evidence="1 2">
    <name type="scientific">Melastoma candidum</name>
    <dbReference type="NCBI Taxonomy" id="119954"/>
    <lineage>
        <taxon>Eukaryota</taxon>
        <taxon>Viridiplantae</taxon>
        <taxon>Streptophyta</taxon>
        <taxon>Embryophyta</taxon>
        <taxon>Tracheophyta</taxon>
        <taxon>Spermatophyta</taxon>
        <taxon>Magnoliopsida</taxon>
        <taxon>eudicotyledons</taxon>
        <taxon>Gunneridae</taxon>
        <taxon>Pentapetalae</taxon>
        <taxon>rosids</taxon>
        <taxon>malvids</taxon>
        <taxon>Myrtales</taxon>
        <taxon>Melastomataceae</taxon>
        <taxon>Melastomatoideae</taxon>
        <taxon>Melastomateae</taxon>
        <taxon>Melastoma</taxon>
    </lineage>
</organism>